<dbReference type="KEGG" id="cfj:CFIO01_05563"/>
<feature type="signal peptide" evidence="4">
    <location>
        <begin position="1"/>
        <end position="19"/>
    </location>
</feature>
<evidence type="ECO:0000313" key="7">
    <source>
        <dbReference type="Proteomes" id="UP000020467"/>
    </source>
</evidence>
<dbReference type="Pfam" id="PF05368">
    <property type="entry name" value="NmrA"/>
    <property type="match status" value="1"/>
</dbReference>
<accession>A0A010RM36</accession>
<reference evidence="6 7" key="1">
    <citation type="submission" date="2014-02" db="EMBL/GenBank/DDBJ databases">
        <title>The genome sequence of Colletotrichum fioriniae PJ7.</title>
        <authorList>
            <person name="Baroncelli R."/>
            <person name="Thon M.R."/>
        </authorList>
    </citation>
    <scope>NUCLEOTIDE SEQUENCE [LARGE SCALE GENOMIC DNA]</scope>
    <source>
        <strain evidence="6 7">PJ7</strain>
    </source>
</reference>
<comment type="similarity">
    <text evidence="1">Belongs to the NmrA-type oxidoreductase family.</text>
</comment>
<evidence type="ECO:0000259" key="5">
    <source>
        <dbReference type="Pfam" id="PF05368"/>
    </source>
</evidence>
<dbReference type="Proteomes" id="UP000020467">
    <property type="component" value="Unassembled WGS sequence"/>
</dbReference>
<dbReference type="OrthoDB" id="5394947at2759"/>
<gene>
    <name evidence="6" type="ORF">CFIO01_05563</name>
</gene>
<evidence type="ECO:0000313" key="6">
    <source>
        <dbReference type="EMBL" id="EXF73203.1"/>
    </source>
</evidence>
<feature type="region of interest" description="Disordered" evidence="3">
    <location>
        <begin position="180"/>
        <end position="211"/>
    </location>
</feature>
<name>A0A010RM36_9PEZI</name>
<dbReference type="InterPro" id="IPR036291">
    <property type="entry name" value="NAD(P)-bd_dom_sf"/>
</dbReference>
<dbReference type="CDD" id="cd05251">
    <property type="entry name" value="NmrA_like_SDR_a"/>
    <property type="match status" value="1"/>
</dbReference>
<organism evidence="6 7">
    <name type="scientific">Colletotrichum fioriniae PJ7</name>
    <dbReference type="NCBI Taxonomy" id="1445577"/>
    <lineage>
        <taxon>Eukaryota</taxon>
        <taxon>Fungi</taxon>
        <taxon>Dikarya</taxon>
        <taxon>Ascomycota</taxon>
        <taxon>Pezizomycotina</taxon>
        <taxon>Sordariomycetes</taxon>
        <taxon>Hypocreomycetidae</taxon>
        <taxon>Glomerellales</taxon>
        <taxon>Glomerellaceae</taxon>
        <taxon>Colletotrichum</taxon>
        <taxon>Colletotrichum acutatum species complex</taxon>
    </lineage>
</organism>
<dbReference type="Gene3D" id="3.90.25.10">
    <property type="entry name" value="UDP-galactose 4-epimerase, domain 1"/>
    <property type="match status" value="1"/>
</dbReference>
<dbReference type="Gene3D" id="3.40.50.720">
    <property type="entry name" value="NAD(P)-binding Rossmann-like Domain"/>
    <property type="match status" value="1"/>
</dbReference>
<dbReference type="GO" id="GO:0005634">
    <property type="term" value="C:nucleus"/>
    <property type="evidence" value="ECO:0007669"/>
    <property type="project" value="TreeGrafter"/>
</dbReference>
<comment type="caution">
    <text evidence="6">The sequence shown here is derived from an EMBL/GenBank/DDBJ whole genome shotgun (WGS) entry which is preliminary data.</text>
</comment>
<feature type="region of interest" description="Disordered" evidence="3">
    <location>
        <begin position="761"/>
        <end position="782"/>
    </location>
</feature>
<dbReference type="SUPFAM" id="SSF51735">
    <property type="entry name" value="NAD(P)-binding Rossmann-fold domains"/>
    <property type="match status" value="1"/>
</dbReference>
<dbReference type="HOGENOM" id="CLU_003885_0_0_1"/>
<feature type="compositionally biased region" description="Low complexity" evidence="3">
    <location>
        <begin position="181"/>
        <end position="191"/>
    </location>
</feature>
<feature type="region of interest" description="Disordered" evidence="3">
    <location>
        <begin position="92"/>
        <end position="117"/>
    </location>
</feature>
<keyword evidence="4" id="KW-0732">Signal</keyword>
<evidence type="ECO:0000256" key="3">
    <source>
        <dbReference type="SAM" id="MobiDB-lite"/>
    </source>
</evidence>
<feature type="compositionally biased region" description="Low complexity" evidence="3">
    <location>
        <begin position="108"/>
        <end position="117"/>
    </location>
</feature>
<sequence>MMLLSSLLLLAGGAGLVAADGCHGDNLLRAMERHNGTMYCSMLLDSGDATATLSLPDPIPTSYPALSVSSACSCLLNLEPTPRAPCHANATATSTADYSTEVDDPGETDTASATVASDTQSISTAHATFDGGYSYSFPGPAIPSETASTCGWGEVTATIQVTETQVSTIYIYSTEIPSTNSAQSLSSVSDGDSGGRPAPLPTTKTVTGEASGTASGFVSTVTLIENSTVGFPTQPGTTIESTATVPRVTTITSGNYTTVKTISGGESEPSSTRTTGRITSVINGVTTTITGTPFESSLISSLTNTLPDGASSWSLSWLSSTPGTSSQQTTVGTPIMPPVVTTITSDVGGGASTWVVTLGRSTSSALFANSSTLAQPPIPSETTSGAFTVFTSIINGEASIWTVIGGSTLVGSPNSTTPASPPGPSQTAEVSIITSVIGGAASTWTVIGGSTVGSPSNGSAIPTPTPTPSATETGVFSVITSVIGGVGSTWIVIGGSTIVGSPTPSATPSIITSIIDSVASSWTVIRGSTISANPSETSPTPTLSGEATVITSVVGGAGSTWIIIGGSTILNPTNATGSISTPTTTGDAVVITSIIGGVVSSWTVIGGSTVSPAPSATSASSDLPPGATVVTSVIGGVASSWTVIGGSTISPVPIPASVSAGLPPGATVITSVIGGIASSWTVIGGTTIFGSSNATTGSPVATPTPTVLTSVIDGVASTWTVVGGSTIFGTLTQGSSSLVTPTAVSLTGGATFVSTINGTAPTAGSSSSINGSSSAPGSTSATSTSSYDSAFTGISAVVAQNATSCYALPTPTASLHESLLNVTTRTPPYIDAFYLNETAHSVQYLRLVDNATSPVLVDVSDPSKLGIVDKAGNVLSIDSEGLHFASANCSPKIDVFISGFFQQLNALTNSTCTNTTDIPVNGTDPRRLPVFKGTLAEMAQDAFDITLHLKDQCGNPARADLPVSVALGDTQCVVLPGATGDFAANCAFPGSGSDSMECETSVQQTLDHLTQGSLVGSCPPLTSVWSLLFQQLGSVVNVDELLQPFVDAGLQLGSDAGKGILAVIDSFMNLYDFSAATFKNSTSGSGSGLGDIVEGYGVTTIKTEVCRSLISTETLNLTFTAGTSATPISLANITALPSTVSEYERNVTDSTALACCPNANACIVHDRERFYPPEASIPDSDCLCGKTLEGGGIGFRTGRCVGINTYTTTTTVKYRQYKQVFLPSVDKQNPHIISPTMSSDSQSTRAILVTGATGKQGGAVINALLESETGSSYKIIAVTRNIASSKAKSLASRGVIVVQGDLNDVPAIFSNAKAALSSSNTEIWGVFSVQTAIGKGASAELEEAQGKALVDAALSNNVKFFTYSSIDRGGDGSYDNYVPSVSHFVSKYRIEHHLIEKAHGKMDWTILRPVAFMENMEPGMGIKIMATSWRVAVKEKRLQLVSVKDVGRAAAKAFLQPQDFAGREIPLAGDELTLEAASAIFKSRKGTEIPETFQFLVRFLHWMIPEFGAMYRWFYTDGFGVDIAAVKRENPGVLNFGSWVEEEFDQDGKRV</sequence>
<evidence type="ECO:0000256" key="1">
    <source>
        <dbReference type="ARBA" id="ARBA00006328"/>
    </source>
</evidence>
<keyword evidence="2" id="KW-0521">NADP</keyword>
<dbReference type="STRING" id="1445577.A0A010RM36"/>
<evidence type="ECO:0000256" key="2">
    <source>
        <dbReference type="ARBA" id="ARBA00022857"/>
    </source>
</evidence>
<dbReference type="PANTHER" id="PTHR42748">
    <property type="entry name" value="NITROGEN METABOLITE REPRESSION PROTEIN NMRA FAMILY MEMBER"/>
    <property type="match status" value="1"/>
</dbReference>
<dbReference type="InterPro" id="IPR051164">
    <property type="entry name" value="NmrA-like_oxidored"/>
</dbReference>
<dbReference type="EMBL" id="JARH01001073">
    <property type="protein sequence ID" value="EXF73203.1"/>
    <property type="molecule type" value="Genomic_DNA"/>
</dbReference>
<proteinExistence type="inferred from homology"/>
<dbReference type="PANTHER" id="PTHR42748:SF7">
    <property type="entry name" value="NMRA LIKE REDOX SENSOR 1-RELATED"/>
    <property type="match status" value="1"/>
</dbReference>
<feature type="compositionally biased region" description="Polar residues" evidence="3">
    <location>
        <begin position="202"/>
        <end position="211"/>
    </location>
</feature>
<dbReference type="eggNOG" id="ENOG502S3P2">
    <property type="taxonomic scope" value="Eukaryota"/>
</dbReference>
<keyword evidence="7" id="KW-1185">Reference proteome</keyword>
<feature type="compositionally biased region" description="Low complexity" evidence="3">
    <location>
        <begin position="762"/>
        <end position="782"/>
    </location>
</feature>
<protein>
    <recommendedName>
        <fullName evidence="5">NmrA-like domain-containing protein</fullName>
    </recommendedName>
</protein>
<feature type="domain" description="NmrA-like" evidence="5">
    <location>
        <begin position="1244"/>
        <end position="1491"/>
    </location>
</feature>
<evidence type="ECO:0000256" key="4">
    <source>
        <dbReference type="SAM" id="SignalP"/>
    </source>
</evidence>
<feature type="chain" id="PRO_5001457136" description="NmrA-like domain-containing protein" evidence="4">
    <location>
        <begin position="20"/>
        <end position="1551"/>
    </location>
</feature>
<dbReference type="InterPro" id="IPR008030">
    <property type="entry name" value="NmrA-like"/>
</dbReference>